<evidence type="ECO:0000256" key="2">
    <source>
        <dbReference type="SAM" id="MobiDB-lite"/>
    </source>
</evidence>
<keyword evidence="5" id="KW-1185">Reference proteome</keyword>
<dbReference type="RefSeq" id="WP_246410288.1">
    <property type="nucleotide sequence ID" value="NZ_JACHXO010000006.1"/>
</dbReference>
<dbReference type="InterPro" id="IPR001107">
    <property type="entry name" value="Band_7"/>
</dbReference>
<evidence type="ECO:0000313" key="4">
    <source>
        <dbReference type="EMBL" id="MBB3196059.1"/>
    </source>
</evidence>
<dbReference type="Gene3D" id="3.30.479.30">
    <property type="entry name" value="Band 7 domain"/>
    <property type="match status" value="1"/>
</dbReference>
<dbReference type="SUPFAM" id="SSF117892">
    <property type="entry name" value="Band 7/SPFH domain"/>
    <property type="match status" value="1"/>
</dbReference>
<name>A0ABR6GVG0_9BURK</name>
<dbReference type="InterPro" id="IPR036013">
    <property type="entry name" value="Band_7/SPFH_dom_sf"/>
</dbReference>
<gene>
    <name evidence="4" type="ORF">FHS28_003469</name>
</gene>
<feature type="compositionally biased region" description="Low complexity" evidence="2">
    <location>
        <begin position="434"/>
        <end position="447"/>
    </location>
</feature>
<organism evidence="4 5">
    <name type="scientific">Roseateles terrae</name>
    <dbReference type="NCBI Taxonomy" id="431060"/>
    <lineage>
        <taxon>Bacteria</taxon>
        <taxon>Pseudomonadati</taxon>
        <taxon>Pseudomonadota</taxon>
        <taxon>Betaproteobacteria</taxon>
        <taxon>Burkholderiales</taxon>
        <taxon>Sphaerotilaceae</taxon>
        <taxon>Roseateles</taxon>
    </lineage>
</organism>
<feature type="region of interest" description="Disordered" evidence="2">
    <location>
        <begin position="1"/>
        <end position="23"/>
    </location>
</feature>
<evidence type="ECO:0000313" key="5">
    <source>
        <dbReference type="Proteomes" id="UP000574369"/>
    </source>
</evidence>
<reference evidence="4 5" key="1">
    <citation type="submission" date="2020-08" db="EMBL/GenBank/DDBJ databases">
        <title>Genomic Encyclopedia of Type Strains, Phase III (KMG-III): the genomes of soil and plant-associated and newly described type strains.</title>
        <authorList>
            <person name="Whitman W."/>
        </authorList>
    </citation>
    <scope>NUCLEOTIDE SEQUENCE [LARGE SCALE GENOMIC DNA]</scope>
    <source>
        <strain evidence="4 5">CECT 7247</strain>
    </source>
</reference>
<dbReference type="PANTHER" id="PTHR42911">
    <property type="entry name" value="MODULATOR OF FTSH PROTEASE HFLC"/>
    <property type="match status" value="1"/>
</dbReference>
<sequence>MTQPDLPESTNQPSSTGSPNRLKRFGASMAGVFRKAASGGFARAGRQAGGGVPSGDGLRRAGQGLRRCAPWLLGVTAVTAAIGVLMAHPPAHEVPRGTVSVRQNLLTGSVVEARTGTLLVVPGLHTVRDLPLRDRSFHPTRFARADGEAPLQSLEGLSLGLDLTVRWTLDTSRLAALAATLPDDIEGDVIAPALQGIVYRQIATHTVREIFSTQRGPIQQALEAELRSKLAADGIVLRSVEIGNVDLPQEYRTGLETLLSEGLASEKMRYTLELQEKKVRQTELEAAADKVRRETAAEAAAREQVIAARGQEEAMKHVLPFKQRQVEQRQLEAEADRVSRIRMAEGAAQARTIEADGEAKAREKLADAEAYRQTRIGKVAVDQMAAEGALLSRHPLLIQKAMADKLSDKVQVIIAPPPSDGGFIGKTLLGSREGGAAAADGAPTAAARPQQEQE</sequence>
<comment type="caution">
    <text evidence="4">The sequence shown here is derived from an EMBL/GenBank/DDBJ whole genome shotgun (WGS) entry which is preliminary data.</text>
</comment>
<dbReference type="Proteomes" id="UP000574369">
    <property type="component" value="Unassembled WGS sequence"/>
</dbReference>
<dbReference type="GO" id="GO:0008233">
    <property type="term" value="F:peptidase activity"/>
    <property type="evidence" value="ECO:0007669"/>
    <property type="project" value="UniProtKB-KW"/>
</dbReference>
<feature type="region of interest" description="Disordered" evidence="2">
    <location>
        <begin position="434"/>
        <end position="454"/>
    </location>
</feature>
<feature type="domain" description="Band 7" evidence="3">
    <location>
        <begin position="93"/>
        <end position="257"/>
    </location>
</feature>
<proteinExistence type="predicted"/>
<comment type="subcellular location">
    <subcellularLocation>
        <location evidence="1">Membrane</location>
        <topology evidence="1">Single-pass membrane protein</topology>
    </subcellularLocation>
</comment>
<evidence type="ECO:0000259" key="3">
    <source>
        <dbReference type="Pfam" id="PF01145"/>
    </source>
</evidence>
<dbReference type="EMBL" id="JACHXO010000006">
    <property type="protein sequence ID" value="MBB3196059.1"/>
    <property type="molecule type" value="Genomic_DNA"/>
</dbReference>
<dbReference type="PANTHER" id="PTHR42911:SF1">
    <property type="entry name" value="MODULATOR OF FTSH PROTEASE HFLC"/>
    <property type="match status" value="1"/>
</dbReference>
<accession>A0ABR6GVG0</accession>
<feature type="compositionally biased region" description="Polar residues" evidence="2">
    <location>
        <begin position="1"/>
        <end position="19"/>
    </location>
</feature>
<dbReference type="GO" id="GO:0006508">
    <property type="term" value="P:proteolysis"/>
    <property type="evidence" value="ECO:0007669"/>
    <property type="project" value="UniProtKB-KW"/>
</dbReference>
<evidence type="ECO:0000256" key="1">
    <source>
        <dbReference type="ARBA" id="ARBA00004167"/>
    </source>
</evidence>
<keyword evidence="4" id="KW-0378">Hydrolase</keyword>
<dbReference type="Pfam" id="PF01145">
    <property type="entry name" value="Band_7"/>
    <property type="match status" value="1"/>
</dbReference>
<protein>
    <submittedName>
        <fullName evidence="4">Regulator of protease activity HflC (Stomatin/prohibitin superfamily)</fullName>
    </submittedName>
</protein>
<keyword evidence="4" id="KW-0645">Protease</keyword>